<feature type="region of interest" description="Disordered" evidence="1">
    <location>
        <begin position="34"/>
        <end position="82"/>
    </location>
</feature>
<name>A0ABR3W8H6_9PEZI</name>
<keyword evidence="3" id="KW-1185">Reference proteome</keyword>
<reference evidence="2 3" key="1">
    <citation type="journal article" date="2024" name="IMA Fungus">
        <title>IMA Genome - F19 : A genome assembly and annotation guide to empower mycologists, including annotated draft genome sequences of Ceratocystis pirilliformis, Diaporthe australafricana, Fusarium ophioides, Paecilomyces lecythidis, and Sporothrix stenoceras.</title>
        <authorList>
            <person name="Aylward J."/>
            <person name="Wilson A.M."/>
            <person name="Visagie C.M."/>
            <person name="Spraker J."/>
            <person name="Barnes I."/>
            <person name="Buitendag C."/>
            <person name="Ceriani C."/>
            <person name="Del Mar Angel L."/>
            <person name="du Plessis D."/>
            <person name="Fuchs T."/>
            <person name="Gasser K."/>
            <person name="Kramer D."/>
            <person name="Li W."/>
            <person name="Munsamy K."/>
            <person name="Piso A."/>
            <person name="Price J.L."/>
            <person name="Sonnekus B."/>
            <person name="Thomas C."/>
            <person name="van der Nest A."/>
            <person name="van Dijk A."/>
            <person name="van Heerden A."/>
            <person name="van Vuuren N."/>
            <person name="Yilmaz N."/>
            <person name="Duong T.A."/>
            <person name="van der Merwe N.A."/>
            <person name="Wingfield M.J."/>
            <person name="Wingfield B.D."/>
        </authorList>
    </citation>
    <scope>NUCLEOTIDE SEQUENCE [LARGE SCALE GENOMIC DNA]</scope>
    <source>
        <strain evidence="2 3">CMW 18300</strain>
    </source>
</reference>
<evidence type="ECO:0000256" key="1">
    <source>
        <dbReference type="SAM" id="MobiDB-lite"/>
    </source>
</evidence>
<evidence type="ECO:0000313" key="2">
    <source>
        <dbReference type="EMBL" id="KAL1855882.1"/>
    </source>
</evidence>
<proteinExistence type="predicted"/>
<protein>
    <submittedName>
        <fullName evidence="2">Uncharacterized protein</fullName>
    </submittedName>
</protein>
<sequence length="225" mass="26696">MADHLNTKNHTAFLSTPADWNDWNHEFELQTDTHGLSQQIRGKKPLLPTPEMPDIRRRKYTKKPHAQRNARSQTVNDEEEDEETIQEKANGSWMLSDLTDNGNKVFNQDLTWYKQLETVYDKERQAIEKLTKWLLQTVNPTYKSTCCQAGEPLWKWHDNLRKRCGQTPHDEMLRLHQEYKKAIRPPRSVKEAHTWVNRWEEIIAKGTQKKVSETLDTTIWFPDFI</sequence>
<evidence type="ECO:0000313" key="3">
    <source>
        <dbReference type="Proteomes" id="UP001583177"/>
    </source>
</evidence>
<comment type="caution">
    <text evidence="2">The sequence shown here is derived from an EMBL/GenBank/DDBJ whole genome shotgun (WGS) entry which is preliminary data.</text>
</comment>
<feature type="compositionally biased region" description="Basic residues" evidence="1">
    <location>
        <begin position="56"/>
        <end position="68"/>
    </location>
</feature>
<organism evidence="2 3">
    <name type="scientific">Diaporthe australafricana</name>
    <dbReference type="NCBI Taxonomy" id="127596"/>
    <lineage>
        <taxon>Eukaryota</taxon>
        <taxon>Fungi</taxon>
        <taxon>Dikarya</taxon>
        <taxon>Ascomycota</taxon>
        <taxon>Pezizomycotina</taxon>
        <taxon>Sordariomycetes</taxon>
        <taxon>Sordariomycetidae</taxon>
        <taxon>Diaporthales</taxon>
        <taxon>Diaporthaceae</taxon>
        <taxon>Diaporthe</taxon>
    </lineage>
</organism>
<gene>
    <name evidence="2" type="ORF">Daus18300_010860</name>
</gene>
<dbReference type="Proteomes" id="UP001583177">
    <property type="component" value="Unassembled WGS sequence"/>
</dbReference>
<accession>A0ABR3W8H6</accession>
<dbReference type="EMBL" id="JAWRVE010000125">
    <property type="protein sequence ID" value="KAL1855882.1"/>
    <property type="molecule type" value="Genomic_DNA"/>
</dbReference>